<proteinExistence type="predicted"/>
<feature type="domain" description="AtuA-like ferredoxin-fold" evidence="1">
    <location>
        <begin position="12"/>
        <end position="110"/>
    </location>
</feature>
<dbReference type="EMBL" id="BHYM01000050">
    <property type="protein sequence ID" value="GCE42181.1"/>
    <property type="molecule type" value="Genomic_DNA"/>
</dbReference>
<evidence type="ECO:0000313" key="3">
    <source>
        <dbReference type="Proteomes" id="UP000287519"/>
    </source>
</evidence>
<organism evidence="2 3">
    <name type="scientific">Rhodococcus wratislaviensis</name>
    <name type="common">Tsukamurella wratislaviensis</name>
    <dbReference type="NCBI Taxonomy" id="44752"/>
    <lineage>
        <taxon>Bacteria</taxon>
        <taxon>Bacillati</taxon>
        <taxon>Actinomycetota</taxon>
        <taxon>Actinomycetes</taxon>
        <taxon>Mycobacteriales</taxon>
        <taxon>Nocardiaceae</taxon>
        <taxon>Rhodococcus</taxon>
    </lineage>
</organism>
<evidence type="ECO:0000313" key="2">
    <source>
        <dbReference type="EMBL" id="GCE42181.1"/>
    </source>
</evidence>
<dbReference type="Proteomes" id="UP000287519">
    <property type="component" value="Unassembled WGS sequence"/>
</dbReference>
<sequence>MPDINKVVDDEIALHRIAQARSGDKNDVSDITVFLATAELFEHVEPLLTRERVAEHMAPLATGRIDRYVLPTVWGVKFVLHDALGGGGSSSLRGDNLGKSMAAALLQMTVPGVPAEIAQASHTYNGPKDSSR</sequence>
<name>A0A402CEX7_RHOWR</name>
<keyword evidence="3" id="KW-1185">Reference proteome</keyword>
<evidence type="ECO:0000259" key="1">
    <source>
        <dbReference type="Pfam" id="PF23544"/>
    </source>
</evidence>
<dbReference type="PANTHER" id="PTHR47708:SF2">
    <property type="entry name" value="SI:CH73-132F6.5"/>
    <property type="match status" value="1"/>
</dbReference>
<dbReference type="OrthoDB" id="21390at2"/>
<reference evidence="2 3" key="1">
    <citation type="submission" date="2018-11" db="EMBL/GenBank/DDBJ databases">
        <title>Microbial catabolism of amino acid.</title>
        <authorList>
            <person name="Hibi M."/>
            <person name="Ogawa J."/>
        </authorList>
    </citation>
    <scope>NUCLEOTIDE SEQUENCE [LARGE SCALE GENOMIC DNA]</scope>
    <source>
        <strain evidence="2 3">C31-06</strain>
    </source>
</reference>
<protein>
    <submittedName>
        <fullName evidence="2">Small uncharacterized protein Bpro_4170</fullName>
    </submittedName>
</protein>
<dbReference type="Pfam" id="PF23544">
    <property type="entry name" value="AtuA_ferredoxin"/>
    <property type="match status" value="1"/>
</dbReference>
<dbReference type="PANTHER" id="PTHR47708">
    <property type="match status" value="1"/>
</dbReference>
<dbReference type="InterPro" id="IPR056362">
    <property type="entry name" value="AtuA-like_ferredoxin_dom"/>
</dbReference>
<accession>A0A402CEX7</accession>
<dbReference type="AlphaFoldDB" id="A0A402CEX7"/>
<comment type="caution">
    <text evidence="2">The sequence shown here is derived from an EMBL/GenBank/DDBJ whole genome shotgun (WGS) entry which is preliminary data.</text>
</comment>
<dbReference type="RefSeq" id="WP_124394161.1">
    <property type="nucleotide sequence ID" value="NZ_BHYM01000050.1"/>
</dbReference>
<gene>
    <name evidence="2" type="ORF">Rhow_006120</name>
</gene>